<reference evidence="1 2" key="1">
    <citation type="submission" date="2021-06" db="EMBL/GenBank/DDBJ databases">
        <authorList>
            <person name="Palmer J.M."/>
        </authorList>
    </citation>
    <scope>NUCLEOTIDE SEQUENCE [LARGE SCALE GENOMIC DNA]</scope>
    <source>
        <strain evidence="2">if_2019</strain>
        <tissue evidence="1">Muscle</tissue>
    </source>
</reference>
<evidence type="ECO:0000313" key="1">
    <source>
        <dbReference type="EMBL" id="MEQ2252932.1"/>
    </source>
</evidence>
<comment type="caution">
    <text evidence="1">The sequence shown here is derived from an EMBL/GenBank/DDBJ whole genome shotgun (WGS) entry which is preliminary data.</text>
</comment>
<sequence length="145" mass="16488">MADCVCLGGVFRSQPPVLRCLSVLPMWCGQVLCIPDLDYLDFILTVCNFGFSVLNCWLGSWTQLRPCPCEYSDQPWIVPCWTTFWIARLLAPLEGPFQFSNNQRRKKPRSLRSCLCFPDQSSGVTLNKTSKINLLTFFALLNVVT</sequence>
<organism evidence="1 2">
    <name type="scientific">Ilyodon furcidens</name>
    <name type="common">goldbreast splitfin</name>
    <dbReference type="NCBI Taxonomy" id="33524"/>
    <lineage>
        <taxon>Eukaryota</taxon>
        <taxon>Metazoa</taxon>
        <taxon>Chordata</taxon>
        <taxon>Craniata</taxon>
        <taxon>Vertebrata</taxon>
        <taxon>Euteleostomi</taxon>
        <taxon>Actinopterygii</taxon>
        <taxon>Neopterygii</taxon>
        <taxon>Teleostei</taxon>
        <taxon>Neoteleostei</taxon>
        <taxon>Acanthomorphata</taxon>
        <taxon>Ovalentaria</taxon>
        <taxon>Atherinomorphae</taxon>
        <taxon>Cyprinodontiformes</taxon>
        <taxon>Goodeidae</taxon>
        <taxon>Ilyodon</taxon>
    </lineage>
</organism>
<evidence type="ECO:0000313" key="2">
    <source>
        <dbReference type="Proteomes" id="UP001482620"/>
    </source>
</evidence>
<gene>
    <name evidence="1" type="ORF">ILYODFUR_026880</name>
</gene>
<accession>A0ABV0V6F0</accession>
<proteinExistence type="predicted"/>
<name>A0ABV0V6F0_9TELE</name>
<protein>
    <submittedName>
        <fullName evidence="1">Uncharacterized protein</fullName>
    </submittedName>
</protein>
<feature type="non-terminal residue" evidence="1">
    <location>
        <position position="145"/>
    </location>
</feature>
<dbReference type="Proteomes" id="UP001482620">
    <property type="component" value="Unassembled WGS sequence"/>
</dbReference>
<dbReference type="EMBL" id="JAHRIQ010096144">
    <property type="protein sequence ID" value="MEQ2252932.1"/>
    <property type="molecule type" value="Genomic_DNA"/>
</dbReference>
<keyword evidence="2" id="KW-1185">Reference proteome</keyword>